<dbReference type="SUPFAM" id="SSF48452">
    <property type="entry name" value="TPR-like"/>
    <property type="match status" value="1"/>
</dbReference>
<proteinExistence type="predicted"/>
<dbReference type="GO" id="GO:0006620">
    <property type="term" value="P:post-translational protein targeting to endoplasmic reticulum membrane"/>
    <property type="evidence" value="ECO:0007669"/>
    <property type="project" value="TreeGrafter"/>
</dbReference>
<keyword evidence="2" id="KW-0802">TPR repeat</keyword>
<keyword evidence="4" id="KW-1185">Reference proteome</keyword>
<dbReference type="GO" id="GO:0072380">
    <property type="term" value="C:TRC complex"/>
    <property type="evidence" value="ECO:0007669"/>
    <property type="project" value="TreeGrafter"/>
</dbReference>
<dbReference type="InterPro" id="IPR011990">
    <property type="entry name" value="TPR-like_helical_dom_sf"/>
</dbReference>
<dbReference type="AlphaFoldDB" id="A0A1I6G1B0"/>
<organism evidence="3 4">
    <name type="scientific">Yoonia tamlensis</name>
    <dbReference type="NCBI Taxonomy" id="390270"/>
    <lineage>
        <taxon>Bacteria</taxon>
        <taxon>Pseudomonadati</taxon>
        <taxon>Pseudomonadota</taxon>
        <taxon>Alphaproteobacteria</taxon>
        <taxon>Rhodobacterales</taxon>
        <taxon>Paracoccaceae</taxon>
        <taxon>Yoonia</taxon>
    </lineage>
</organism>
<protein>
    <submittedName>
        <fullName evidence="3">TPR repeat-containing protein</fullName>
    </submittedName>
</protein>
<evidence type="ECO:0000313" key="3">
    <source>
        <dbReference type="EMBL" id="SFR35952.1"/>
    </source>
</evidence>
<dbReference type="Proteomes" id="UP000199478">
    <property type="component" value="Unassembled WGS sequence"/>
</dbReference>
<dbReference type="Pfam" id="PF13432">
    <property type="entry name" value="TPR_16"/>
    <property type="match status" value="2"/>
</dbReference>
<accession>A0A1I6G1B0</accession>
<dbReference type="GO" id="GO:0060090">
    <property type="term" value="F:molecular adaptor activity"/>
    <property type="evidence" value="ECO:0007669"/>
    <property type="project" value="TreeGrafter"/>
</dbReference>
<evidence type="ECO:0000256" key="1">
    <source>
        <dbReference type="ARBA" id="ARBA00022737"/>
    </source>
</evidence>
<dbReference type="PANTHER" id="PTHR45831">
    <property type="entry name" value="LD24721P"/>
    <property type="match status" value="1"/>
</dbReference>
<dbReference type="GO" id="GO:0016020">
    <property type="term" value="C:membrane"/>
    <property type="evidence" value="ECO:0007669"/>
    <property type="project" value="TreeGrafter"/>
</dbReference>
<dbReference type="STRING" id="390270.SAMN04488005_0899"/>
<dbReference type="SMART" id="SM00028">
    <property type="entry name" value="TPR"/>
    <property type="match status" value="3"/>
</dbReference>
<dbReference type="Gene3D" id="1.25.40.10">
    <property type="entry name" value="Tetratricopeptide repeat domain"/>
    <property type="match status" value="1"/>
</dbReference>
<dbReference type="InterPro" id="IPR019734">
    <property type="entry name" value="TPR_rpt"/>
</dbReference>
<evidence type="ECO:0000256" key="2">
    <source>
        <dbReference type="ARBA" id="ARBA00022803"/>
    </source>
</evidence>
<gene>
    <name evidence="3" type="ORF">SAMN04488005_0899</name>
</gene>
<keyword evidence="1" id="KW-0677">Repeat</keyword>
<reference evidence="4" key="1">
    <citation type="submission" date="2016-10" db="EMBL/GenBank/DDBJ databases">
        <authorList>
            <person name="Varghese N."/>
            <person name="Submissions S."/>
        </authorList>
    </citation>
    <scope>NUCLEOTIDE SEQUENCE [LARGE SCALE GENOMIC DNA]</scope>
    <source>
        <strain evidence="4">DSM 26879</strain>
    </source>
</reference>
<evidence type="ECO:0000313" key="4">
    <source>
        <dbReference type="Proteomes" id="UP000199478"/>
    </source>
</evidence>
<dbReference type="EMBL" id="FOYP01000001">
    <property type="protein sequence ID" value="SFR35952.1"/>
    <property type="molecule type" value="Genomic_DNA"/>
</dbReference>
<dbReference type="PANTHER" id="PTHR45831:SF2">
    <property type="entry name" value="LD24721P"/>
    <property type="match status" value="1"/>
</dbReference>
<sequence>MWRPASGAGRILRYITNMVTQTHRIKHIVTALFLAVGISLPAQAQDMTLEGLYQDLLNADEGAYAAIEEEIFASWDKSRSPAMDLLLQRGADALLDGNPQAAVEHYTALIDHAPQFAGGYFGRASAYYTLGLTGPALDDIAQVLRLDPRHFGAIEGLAVIMEDLARVQDALELYEMILAINPQSVPTKDAIARLQLQLEGQAL</sequence>
<dbReference type="InterPro" id="IPR047150">
    <property type="entry name" value="SGT"/>
</dbReference>
<name>A0A1I6G1B0_9RHOB</name>